<dbReference type="NCBIfam" id="TIGR01509">
    <property type="entry name" value="HAD-SF-IA-v3"/>
    <property type="match status" value="1"/>
</dbReference>
<dbReference type="SFLD" id="SFLDS00003">
    <property type="entry name" value="Haloacid_Dehalogenase"/>
    <property type="match status" value="1"/>
</dbReference>
<dbReference type="Gene3D" id="3.40.50.1000">
    <property type="entry name" value="HAD superfamily/HAD-like"/>
    <property type="match status" value="1"/>
</dbReference>
<dbReference type="RefSeq" id="WP_187580322.1">
    <property type="nucleotide sequence ID" value="NZ_CP060713.1"/>
</dbReference>
<dbReference type="Pfam" id="PF00702">
    <property type="entry name" value="Hydrolase"/>
    <property type="match status" value="1"/>
</dbReference>
<dbReference type="SFLD" id="SFLDG01129">
    <property type="entry name" value="C1.5:_HAD__Beta-PGM__Phosphata"/>
    <property type="match status" value="1"/>
</dbReference>
<gene>
    <name evidence="1" type="ORF">H9L09_09315</name>
</gene>
<dbReference type="Gene3D" id="1.10.150.240">
    <property type="entry name" value="Putative phosphatase, domain 2"/>
    <property type="match status" value="1"/>
</dbReference>
<dbReference type="GO" id="GO:0008967">
    <property type="term" value="F:phosphoglycolate phosphatase activity"/>
    <property type="evidence" value="ECO:0007669"/>
    <property type="project" value="TreeGrafter"/>
</dbReference>
<evidence type="ECO:0000313" key="2">
    <source>
        <dbReference type="Proteomes" id="UP000515947"/>
    </source>
</evidence>
<keyword evidence="1" id="KW-0378">Hydrolase</keyword>
<dbReference type="InterPro" id="IPR036412">
    <property type="entry name" value="HAD-like_sf"/>
</dbReference>
<dbReference type="SUPFAM" id="SSF56784">
    <property type="entry name" value="HAD-like"/>
    <property type="match status" value="1"/>
</dbReference>
<dbReference type="KEGG" id="nmes:H9L09_09315"/>
<dbReference type="InterPro" id="IPR023198">
    <property type="entry name" value="PGP-like_dom2"/>
</dbReference>
<dbReference type="NCBIfam" id="TIGR01549">
    <property type="entry name" value="HAD-SF-IA-v1"/>
    <property type="match status" value="1"/>
</dbReference>
<name>A0A7G9RFV7_9ACTN</name>
<dbReference type="Proteomes" id="UP000515947">
    <property type="component" value="Chromosome"/>
</dbReference>
<evidence type="ECO:0000313" key="1">
    <source>
        <dbReference type="EMBL" id="QNN54482.1"/>
    </source>
</evidence>
<accession>A0A7G9RFV7</accession>
<proteinExistence type="predicted"/>
<keyword evidence="2" id="KW-1185">Reference proteome</keyword>
<dbReference type="PANTHER" id="PTHR43434">
    <property type="entry name" value="PHOSPHOGLYCOLATE PHOSPHATASE"/>
    <property type="match status" value="1"/>
</dbReference>
<sequence>MTSPAPRHPGVLFDVDGTLLDTNYQHVLAWALAFRDAGYDAVDLAAVHRLIGRSSPELVAELIGEADAPVIDEVVEGHSRRYEQMRELLEPRIVTGGAELVVRCAESGLRVVLATSASEEDLKWMGPALGVEAHVYGVTTASHVEESKPAPELLELAIEENDLDPERTVMVGDAVWDVLAGRRAGLRCIGVTSGGTGAGELGDAGADEVWAGASDLLAHWDESLLSRLT</sequence>
<dbReference type="PANTHER" id="PTHR43434:SF16">
    <property type="entry name" value="BLL8046 PROTEIN"/>
    <property type="match status" value="1"/>
</dbReference>
<dbReference type="InterPro" id="IPR050155">
    <property type="entry name" value="HAD-like_hydrolase_sf"/>
</dbReference>
<dbReference type="InterPro" id="IPR023214">
    <property type="entry name" value="HAD_sf"/>
</dbReference>
<dbReference type="EMBL" id="CP060713">
    <property type="protein sequence ID" value="QNN54482.1"/>
    <property type="molecule type" value="Genomic_DNA"/>
</dbReference>
<dbReference type="InterPro" id="IPR006439">
    <property type="entry name" value="HAD-SF_hydro_IA"/>
</dbReference>
<reference evidence="1 2" key="1">
    <citation type="submission" date="2020-08" db="EMBL/GenBank/DDBJ databases">
        <title>Genome sequence of Nocardioides mesophilus KACC 16243T.</title>
        <authorList>
            <person name="Hyun D.-W."/>
            <person name="Bae J.-W."/>
        </authorList>
    </citation>
    <scope>NUCLEOTIDE SEQUENCE [LARGE SCALE GENOMIC DNA]</scope>
    <source>
        <strain evidence="1 2">KACC 16243</strain>
    </source>
</reference>
<protein>
    <submittedName>
        <fullName evidence="1">HAD family hydrolase</fullName>
    </submittedName>
</protein>
<dbReference type="AlphaFoldDB" id="A0A7G9RFV7"/>
<dbReference type="GO" id="GO:0005829">
    <property type="term" value="C:cytosol"/>
    <property type="evidence" value="ECO:0007669"/>
    <property type="project" value="TreeGrafter"/>
</dbReference>
<dbReference type="GO" id="GO:0006281">
    <property type="term" value="P:DNA repair"/>
    <property type="evidence" value="ECO:0007669"/>
    <property type="project" value="TreeGrafter"/>
</dbReference>
<organism evidence="1 2">
    <name type="scientific">Nocardioides mesophilus</name>
    <dbReference type="NCBI Taxonomy" id="433659"/>
    <lineage>
        <taxon>Bacteria</taxon>
        <taxon>Bacillati</taxon>
        <taxon>Actinomycetota</taxon>
        <taxon>Actinomycetes</taxon>
        <taxon>Propionibacteriales</taxon>
        <taxon>Nocardioidaceae</taxon>
        <taxon>Nocardioides</taxon>
    </lineage>
</organism>